<dbReference type="Gene3D" id="3.40.50.150">
    <property type="entry name" value="Vaccinia Virus protein VP39"/>
    <property type="match status" value="1"/>
</dbReference>
<comment type="caution">
    <text evidence="4">The sequence shown here is derived from an EMBL/GenBank/DDBJ whole genome shotgun (WGS) entry which is preliminary data.</text>
</comment>
<dbReference type="EMBL" id="BAABJZ010000015">
    <property type="protein sequence ID" value="GAA4879328.1"/>
    <property type="molecule type" value="Genomic_DNA"/>
</dbReference>
<dbReference type="InterPro" id="IPR029063">
    <property type="entry name" value="SAM-dependent_MTases_sf"/>
</dbReference>
<gene>
    <name evidence="4" type="primary">bioC</name>
    <name evidence="4" type="ORF">GCM10023333_11530</name>
</gene>
<keyword evidence="1" id="KW-0489">Methyltransferase</keyword>
<dbReference type="RefSeq" id="WP_345334301.1">
    <property type="nucleotide sequence ID" value="NZ_BAABJZ010000015.1"/>
</dbReference>
<feature type="domain" description="Methyltransferase type 11" evidence="3">
    <location>
        <begin position="39"/>
        <end position="128"/>
    </location>
</feature>
<evidence type="ECO:0000259" key="3">
    <source>
        <dbReference type="Pfam" id="PF08241"/>
    </source>
</evidence>
<dbReference type="Proteomes" id="UP001499988">
    <property type="component" value="Unassembled WGS sequence"/>
</dbReference>
<evidence type="ECO:0000256" key="2">
    <source>
        <dbReference type="ARBA" id="ARBA00022679"/>
    </source>
</evidence>
<dbReference type="CDD" id="cd02440">
    <property type="entry name" value="AdoMet_MTases"/>
    <property type="match status" value="1"/>
</dbReference>
<accession>A0ABP9EJG0</accession>
<dbReference type="InterPro" id="IPR050602">
    <property type="entry name" value="Malonyl-ACP_OMT"/>
</dbReference>
<organism evidence="4 5">
    <name type="scientific">Ferrimonas pelagia</name>
    <dbReference type="NCBI Taxonomy" id="1177826"/>
    <lineage>
        <taxon>Bacteria</taxon>
        <taxon>Pseudomonadati</taxon>
        <taxon>Pseudomonadota</taxon>
        <taxon>Gammaproteobacteria</taxon>
        <taxon>Alteromonadales</taxon>
        <taxon>Ferrimonadaceae</taxon>
        <taxon>Ferrimonas</taxon>
    </lineage>
</organism>
<dbReference type="SUPFAM" id="SSF53335">
    <property type="entry name" value="S-adenosyl-L-methionine-dependent methyltransferases"/>
    <property type="match status" value="1"/>
</dbReference>
<protein>
    <submittedName>
        <fullName evidence="4">Malonyl-ACP O-methyltransferase BioC</fullName>
    </submittedName>
</protein>
<dbReference type="PANTHER" id="PTHR13090">
    <property type="entry name" value="ARGININE-HYDROXYLASE NDUFAF5, MITOCHONDRIAL"/>
    <property type="match status" value="1"/>
</dbReference>
<reference evidence="5" key="1">
    <citation type="journal article" date="2019" name="Int. J. Syst. Evol. Microbiol.">
        <title>The Global Catalogue of Microorganisms (GCM) 10K type strain sequencing project: providing services to taxonomists for standard genome sequencing and annotation.</title>
        <authorList>
            <consortium name="The Broad Institute Genomics Platform"/>
            <consortium name="The Broad Institute Genome Sequencing Center for Infectious Disease"/>
            <person name="Wu L."/>
            <person name="Ma J."/>
        </authorList>
    </citation>
    <scope>NUCLEOTIDE SEQUENCE [LARGE SCALE GENOMIC DNA]</scope>
    <source>
        <strain evidence="5">JCM 18401</strain>
    </source>
</reference>
<proteinExistence type="predicted"/>
<name>A0ABP9EJG0_9GAMM</name>
<evidence type="ECO:0000256" key="1">
    <source>
        <dbReference type="ARBA" id="ARBA00022603"/>
    </source>
</evidence>
<sequence>MGIAECFASAAASYDQHAQLQRRIGQRLLAAAKPAPLWLDLGAGTGFISAQLPAKQVIALDLALPMLMQGRISGRFEQALCADIGALPLRDDCIDAMAANLSMQWCPDLTQALVELGRVIRADGQLLFTLPIAGCFIELDALVAQRTLGCNRCPEVGQIEQALAHSGWCGKLQEVTERMYFDSAKALLRHFKATGAHYHREHQGGLKGRRWWRQVEAELERFRQPEGIPLTWKLLLVEAVRA</sequence>
<dbReference type="PANTHER" id="PTHR13090:SF1">
    <property type="entry name" value="ARGININE-HYDROXYLASE NDUFAF5, MITOCHONDRIAL"/>
    <property type="match status" value="1"/>
</dbReference>
<evidence type="ECO:0000313" key="5">
    <source>
        <dbReference type="Proteomes" id="UP001499988"/>
    </source>
</evidence>
<evidence type="ECO:0000313" key="4">
    <source>
        <dbReference type="EMBL" id="GAA4879328.1"/>
    </source>
</evidence>
<dbReference type="Pfam" id="PF08241">
    <property type="entry name" value="Methyltransf_11"/>
    <property type="match status" value="1"/>
</dbReference>
<dbReference type="InterPro" id="IPR013216">
    <property type="entry name" value="Methyltransf_11"/>
</dbReference>
<keyword evidence="2" id="KW-0808">Transferase</keyword>
<keyword evidence="5" id="KW-1185">Reference proteome</keyword>